<keyword evidence="1" id="KW-0732">Signal</keyword>
<protein>
    <recommendedName>
        <fullName evidence="4">Lipoprotein</fullName>
    </recommendedName>
</protein>
<organism evidence="2 3">
    <name type="scientific">Aphanothece hegewaldii CCALA 016</name>
    <dbReference type="NCBI Taxonomy" id="2107694"/>
    <lineage>
        <taxon>Bacteria</taxon>
        <taxon>Bacillati</taxon>
        <taxon>Cyanobacteriota</taxon>
        <taxon>Cyanophyceae</taxon>
        <taxon>Oscillatoriophycideae</taxon>
        <taxon>Chroococcales</taxon>
        <taxon>Aphanothecaceae</taxon>
        <taxon>Aphanothece</taxon>
    </lineage>
</organism>
<reference evidence="2 3" key="2">
    <citation type="submission" date="2018-03" db="EMBL/GenBank/DDBJ databases">
        <authorList>
            <person name="Keele B.F."/>
        </authorList>
    </citation>
    <scope>NUCLEOTIDE SEQUENCE [LARGE SCALE GENOMIC DNA]</scope>
    <source>
        <strain evidence="2 3">CCALA 016</strain>
    </source>
</reference>
<dbReference type="OrthoDB" id="583152at2"/>
<proteinExistence type="predicted"/>
<dbReference type="RefSeq" id="WP_106457776.1">
    <property type="nucleotide sequence ID" value="NZ_PXOH01000017.1"/>
</dbReference>
<comment type="caution">
    <text evidence="2">The sequence shown here is derived from an EMBL/GenBank/DDBJ whole genome shotgun (WGS) entry which is preliminary data.</text>
</comment>
<evidence type="ECO:0000256" key="1">
    <source>
        <dbReference type="SAM" id="SignalP"/>
    </source>
</evidence>
<feature type="signal peptide" evidence="1">
    <location>
        <begin position="1"/>
        <end position="27"/>
    </location>
</feature>
<dbReference type="EMBL" id="PXOH01000017">
    <property type="protein sequence ID" value="PSF35808.1"/>
    <property type="molecule type" value="Genomic_DNA"/>
</dbReference>
<dbReference type="AlphaFoldDB" id="A0A2T1LVQ1"/>
<accession>A0A2T1LVQ1</accession>
<sequence>MKLKIFVNQFILIAGLSLLQSCQFVTAQSDQELNFIPIKEWGTLGKAPKGLLEQFKLDNQEYLQHWVGDPKRFLVQTYRKLGQKTVFIIDPRSECLQIGCADDRSIYFQYYAPFCGGEVTHCKVMFYVEDNKKFHSVSSANFVPQGDGDEFLFALSEQQQNGLPLCWEVKGYPVFSEEQISLPVLKQDERYVSRYCYNGQKYKLNKIYTERWSWVIQLRESYQKK</sequence>
<dbReference type="PROSITE" id="PS51257">
    <property type="entry name" value="PROKAR_LIPOPROTEIN"/>
    <property type="match status" value="1"/>
</dbReference>
<evidence type="ECO:0008006" key="4">
    <source>
        <dbReference type="Google" id="ProtNLM"/>
    </source>
</evidence>
<keyword evidence="3" id="KW-1185">Reference proteome</keyword>
<name>A0A2T1LVQ1_9CHRO</name>
<evidence type="ECO:0000313" key="2">
    <source>
        <dbReference type="EMBL" id="PSF35808.1"/>
    </source>
</evidence>
<reference evidence="2 3" key="1">
    <citation type="submission" date="2018-03" db="EMBL/GenBank/DDBJ databases">
        <title>The ancient ancestry and fast evolution of plastids.</title>
        <authorList>
            <person name="Moore K.R."/>
            <person name="Magnabosco C."/>
            <person name="Momper L."/>
            <person name="Gold D.A."/>
            <person name="Bosak T."/>
            <person name="Fournier G.P."/>
        </authorList>
    </citation>
    <scope>NUCLEOTIDE SEQUENCE [LARGE SCALE GENOMIC DNA]</scope>
    <source>
        <strain evidence="2 3">CCALA 016</strain>
    </source>
</reference>
<feature type="chain" id="PRO_5015535461" description="Lipoprotein" evidence="1">
    <location>
        <begin position="28"/>
        <end position="225"/>
    </location>
</feature>
<gene>
    <name evidence="2" type="ORF">C7H19_15395</name>
</gene>
<dbReference type="Proteomes" id="UP000239001">
    <property type="component" value="Unassembled WGS sequence"/>
</dbReference>
<evidence type="ECO:0000313" key="3">
    <source>
        <dbReference type="Proteomes" id="UP000239001"/>
    </source>
</evidence>